<dbReference type="InterPro" id="IPR011659">
    <property type="entry name" value="WD40"/>
</dbReference>
<organism evidence="6 7">
    <name type="scientific">Flavimobilis rhizosphaerae</name>
    <dbReference type="NCBI Taxonomy" id="2775421"/>
    <lineage>
        <taxon>Bacteria</taxon>
        <taxon>Bacillati</taxon>
        <taxon>Actinomycetota</taxon>
        <taxon>Actinomycetes</taxon>
        <taxon>Micrococcales</taxon>
        <taxon>Jonesiaceae</taxon>
        <taxon>Flavimobilis</taxon>
    </lineage>
</organism>
<dbReference type="Gene3D" id="3.40.50.1820">
    <property type="entry name" value="alpha/beta hydrolase"/>
    <property type="match status" value="1"/>
</dbReference>
<proteinExistence type="predicted"/>
<keyword evidence="3" id="KW-0720">Serine protease</keyword>
<keyword evidence="1" id="KW-0732">Signal</keyword>
<keyword evidence="3" id="KW-0645">Protease</keyword>
<dbReference type="Pfam" id="PF07676">
    <property type="entry name" value="PD40"/>
    <property type="match status" value="1"/>
</dbReference>
<comment type="caution">
    <text evidence="6">The sequence shown here is derived from an EMBL/GenBank/DDBJ whole genome shotgun (WGS) entry which is preliminary data.</text>
</comment>
<evidence type="ECO:0000256" key="2">
    <source>
        <dbReference type="ARBA" id="ARBA00022801"/>
    </source>
</evidence>
<accession>A0ABR9DQA5</accession>
<dbReference type="InterPro" id="IPR011042">
    <property type="entry name" value="6-blade_b-propeller_TolB-like"/>
</dbReference>
<dbReference type="InterPro" id="IPR029058">
    <property type="entry name" value="AB_hydrolase_fold"/>
</dbReference>
<keyword evidence="7" id="KW-1185">Reference proteome</keyword>
<gene>
    <name evidence="6" type="ORF">IGS67_07345</name>
</gene>
<evidence type="ECO:0000259" key="5">
    <source>
        <dbReference type="Pfam" id="PF00326"/>
    </source>
</evidence>
<dbReference type="RefSeq" id="WP_192279250.1">
    <property type="nucleotide sequence ID" value="NZ_JACZDF010000003.1"/>
</dbReference>
<dbReference type="Pfam" id="PF00326">
    <property type="entry name" value="Peptidase_S9"/>
    <property type="match status" value="1"/>
</dbReference>
<evidence type="ECO:0000313" key="6">
    <source>
        <dbReference type="EMBL" id="MBD9699305.1"/>
    </source>
</evidence>
<feature type="region of interest" description="Disordered" evidence="4">
    <location>
        <begin position="192"/>
        <end position="219"/>
    </location>
</feature>
<dbReference type="PANTHER" id="PTHR42776">
    <property type="entry name" value="SERINE PEPTIDASE S9 FAMILY MEMBER"/>
    <property type="match status" value="1"/>
</dbReference>
<keyword evidence="2" id="KW-0378">Hydrolase</keyword>
<dbReference type="SUPFAM" id="SSF82171">
    <property type="entry name" value="DPP6 N-terminal domain-like"/>
    <property type="match status" value="1"/>
</dbReference>
<dbReference type="InterPro" id="IPR001375">
    <property type="entry name" value="Peptidase_S9_cat"/>
</dbReference>
<evidence type="ECO:0000256" key="3">
    <source>
        <dbReference type="ARBA" id="ARBA00022825"/>
    </source>
</evidence>
<dbReference type="Gene3D" id="2.120.10.30">
    <property type="entry name" value="TolB, C-terminal domain"/>
    <property type="match status" value="2"/>
</dbReference>
<dbReference type="EMBL" id="JACZDF010000003">
    <property type="protein sequence ID" value="MBD9699305.1"/>
    <property type="molecule type" value="Genomic_DNA"/>
</dbReference>
<sequence>MTSDAPSTPFEHLDDVVALPRLSGLALSPDGRRLVTGVATLHPDGDRYVTSLWEVDARGEAAPRRLTRGAKGESQPAFTPDGDLLFVATRPGGDDDEKARLWLLPAGGGEARTLASHPGGIDGVSVARGSGTVLVGASAHVRSSDVADDAARRKVRDDAKVTAILHDGYPIRFWDHDLGPSMPRIYALDGSAAETPAADPSGTSGTDASGADVPAPHPATVVDDLAPAVLRDLTPDAGPALDGAAWDLAPDGTWLVTEWVRPEGRANLGTGLVRVDIATGERTDLLVPDATHDHHAPRVSPDGAHLVWVRSERSTPHAGPRDELWLLELATGAQRRLGADWDGWPGQVVWLPDGSGLVMTADWQGRGPVFRVDVTTGTVVRLTDEGVFTDVVVAPDGSAVFALRSSWEHPAEPVRIALDVTEGGFAQVTDLRGPAQRPALPGTLTEVTTTATDGTPLRAWLALPDGASADAQAPLVLWIHGGPLGSWNAWSWRWNPWLLVSQGWAVLMPDPALSKGYGQAMVDRGWGRWGAEPFTDLLALTDAAEARADVDETRTAAMGGSFGGYMANWVAGHTDRFRAIVSHAGLWSLELFLPTTDHASYWAREMTPEMRAAWSPHRSVGEIRTPMLVVHGDKDYRVPVGEGLSLWYSLLSASGLPQADDGTTAHRFLYFPDENHWILKPQHAKVWYATVRGFLAEHVLDEAPADPPATLG</sequence>
<dbReference type="SUPFAM" id="SSF53474">
    <property type="entry name" value="alpha/beta-Hydrolases"/>
    <property type="match status" value="1"/>
</dbReference>
<evidence type="ECO:0000256" key="1">
    <source>
        <dbReference type="ARBA" id="ARBA00022729"/>
    </source>
</evidence>
<evidence type="ECO:0000256" key="4">
    <source>
        <dbReference type="SAM" id="MobiDB-lite"/>
    </source>
</evidence>
<protein>
    <submittedName>
        <fullName evidence="6">S9 family peptidase</fullName>
    </submittedName>
</protein>
<evidence type="ECO:0000313" key="7">
    <source>
        <dbReference type="Proteomes" id="UP000642107"/>
    </source>
</evidence>
<feature type="domain" description="Peptidase S9 prolyl oligopeptidase catalytic" evidence="5">
    <location>
        <begin position="490"/>
        <end position="699"/>
    </location>
</feature>
<dbReference type="Proteomes" id="UP000642107">
    <property type="component" value="Unassembled WGS sequence"/>
</dbReference>
<reference evidence="6 7" key="1">
    <citation type="submission" date="2020-09" db="EMBL/GenBank/DDBJ databases">
        <title>Flavimobilis rhizosphaerae sp. nov., isolated from rhizosphere soil of Spartina alterniflora.</title>
        <authorList>
            <person name="Hanqin C."/>
        </authorList>
    </citation>
    <scope>NUCLEOTIDE SEQUENCE [LARGE SCALE GENOMIC DNA]</scope>
    <source>
        <strain evidence="6 7">GY 10621</strain>
    </source>
</reference>
<dbReference type="PANTHER" id="PTHR42776:SF13">
    <property type="entry name" value="DIPEPTIDYL-PEPTIDASE 5"/>
    <property type="match status" value="1"/>
</dbReference>
<name>A0ABR9DQA5_9MICO</name>